<keyword evidence="5" id="KW-1185">Reference proteome</keyword>
<feature type="compositionally biased region" description="Pro residues" evidence="1">
    <location>
        <begin position="59"/>
        <end position="73"/>
    </location>
</feature>
<evidence type="ECO:0000313" key="4">
    <source>
        <dbReference type="EMBL" id="MFC7309542.1"/>
    </source>
</evidence>
<dbReference type="InterPro" id="IPR002509">
    <property type="entry name" value="NODB_dom"/>
</dbReference>
<accession>A0ABW2JUS2</accession>
<evidence type="ECO:0000256" key="1">
    <source>
        <dbReference type="SAM" id="MobiDB-lite"/>
    </source>
</evidence>
<dbReference type="Pfam" id="PF01522">
    <property type="entry name" value="Polysacc_deac_1"/>
    <property type="match status" value="1"/>
</dbReference>
<reference evidence="5" key="1">
    <citation type="journal article" date="2019" name="Int. J. Syst. Evol. Microbiol.">
        <title>The Global Catalogue of Microorganisms (GCM) 10K type strain sequencing project: providing services to taxonomists for standard genome sequencing and annotation.</title>
        <authorList>
            <consortium name="The Broad Institute Genomics Platform"/>
            <consortium name="The Broad Institute Genome Sequencing Center for Infectious Disease"/>
            <person name="Wu L."/>
            <person name="Ma J."/>
        </authorList>
    </citation>
    <scope>NUCLEOTIDE SEQUENCE [LARGE SCALE GENOMIC DNA]</scope>
    <source>
        <strain evidence="5">SYNS20</strain>
    </source>
</reference>
<evidence type="ECO:0000259" key="3">
    <source>
        <dbReference type="PROSITE" id="PS51677"/>
    </source>
</evidence>
<dbReference type="SUPFAM" id="SSF88713">
    <property type="entry name" value="Glycoside hydrolase/deacetylase"/>
    <property type="match status" value="1"/>
</dbReference>
<protein>
    <submittedName>
        <fullName evidence="4">Polysaccharide deacetylase family protein</fullName>
    </submittedName>
</protein>
<dbReference type="PROSITE" id="PS51257">
    <property type="entry name" value="PROKAR_LIPOPROTEIN"/>
    <property type="match status" value="1"/>
</dbReference>
<dbReference type="CDD" id="cd10917">
    <property type="entry name" value="CE4_NodB_like_6s_7s"/>
    <property type="match status" value="1"/>
</dbReference>
<sequence length="285" mass="31226">MARRVRAVRRGGVGLVTGLCLLVTALTGGCADDGDGSGPGGRGRPVPPTDAHRDAPRLLEPPPPPRTKPPLPPGRVVDGKRAAPVLDRVPTRDRVVFLTIDDGTAKDPRFAALMRELRVPFSMFLTDSMAGDDYAYFDRLRGGGKLSAKRDGNRVQNHTLTHPSLAGLPYPAQRKEICGQQDRLQREFGQRPTLFRPPRGHYDSTTLRAVADCGVRASVMWGVNMQPDGLRYDHGGTRLRPGEIVLFHFFGAGQLRGTELTDLTLDLLRTITEQGYAVARLEDYV</sequence>
<dbReference type="InterPro" id="IPR050248">
    <property type="entry name" value="Polysacc_deacetylase_ArnD"/>
</dbReference>
<feature type="chain" id="PRO_5045378768" evidence="2">
    <location>
        <begin position="26"/>
        <end position="285"/>
    </location>
</feature>
<keyword evidence="2" id="KW-0732">Signal</keyword>
<evidence type="ECO:0000256" key="2">
    <source>
        <dbReference type="SAM" id="SignalP"/>
    </source>
</evidence>
<evidence type="ECO:0000313" key="5">
    <source>
        <dbReference type="Proteomes" id="UP001596523"/>
    </source>
</evidence>
<dbReference type="PANTHER" id="PTHR10587">
    <property type="entry name" value="GLYCOSYL TRANSFERASE-RELATED"/>
    <property type="match status" value="1"/>
</dbReference>
<dbReference type="RefSeq" id="WP_381838551.1">
    <property type="nucleotide sequence ID" value="NZ_JBHTCF010000022.1"/>
</dbReference>
<comment type="caution">
    <text evidence="4">The sequence shown here is derived from an EMBL/GenBank/DDBJ whole genome shotgun (WGS) entry which is preliminary data.</text>
</comment>
<feature type="signal peptide" evidence="2">
    <location>
        <begin position="1"/>
        <end position="25"/>
    </location>
</feature>
<dbReference type="InterPro" id="IPR011330">
    <property type="entry name" value="Glyco_hydro/deAcase_b/a-brl"/>
</dbReference>
<dbReference type="EMBL" id="JBHTCF010000022">
    <property type="protein sequence ID" value="MFC7309542.1"/>
    <property type="molecule type" value="Genomic_DNA"/>
</dbReference>
<feature type="region of interest" description="Disordered" evidence="1">
    <location>
        <begin position="30"/>
        <end position="81"/>
    </location>
</feature>
<dbReference type="PANTHER" id="PTHR10587:SF134">
    <property type="entry name" value="SECRETED PROTEIN"/>
    <property type="match status" value="1"/>
</dbReference>
<dbReference type="Proteomes" id="UP001596523">
    <property type="component" value="Unassembled WGS sequence"/>
</dbReference>
<proteinExistence type="predicted"/>
<gene>
    <name evidence="4" type="ORF">ACFQVC_35695</name>
</gene>
<feature type="domain" description="NodB homology" evidence="3">
    <location>
        <begin position="94"/>
        <end position="285"/>
    </location>
</feature>
<organism evidence="4 5">
    <name type="scientific">Streptomyces monticola</name>
    <dbReference type="NCBI Taxonomy" id="2666263"/>
    <lineage>
        <taxon>Bacteria</taxon>
        <taxon>Bacillati</taxon>
        <taxon>Actinomycetota</taxon>
        <taxon>Actinomycetes</taxon>
        <taxon>Kitasatosporales</taxon>
        <taxon>Streptomycetaceae</taxon>
        <taxon>Streptomyces</taxon>
    </lineage>
</organism>
<dbReference type="Gene3D" id="3.20.20.370">
    <property type="entry name" value="Glycoside hydrolase/deacetylase"/>
    <property type="match status" value="1"/>
</dbReference>
<name>A0ABW2JUS2_9ACTN</name>
<dbReference type="PROSITE" id="PS51677">
    <property type="entry name" value="NODB"/>
    <property type="match status" value="1"/>
</dbReference>